<dbReference type="Gene3D" id="3.10.50.40">
    <property type="match status" value="1"/>
</dbReference>
<evidence type="ECO:0000256" key="8">
    <source>
        <dbReference type="ARBA" id="ARBA00023235"/>
    </source>
</evidence>
<dbReference type="NCBIfam" id="TIGR00115">
    <property type="entry name" value="tig"/>
    <property type="match status" value="1"/>
</dbReference>
<dbReference type="GO" id="GO:0051083">
    <property type="term" value="P:'de novo' cotranslational protein folding"/>
    <property type="evidence" value="ECO:0007669"/>
    <property type="project" value="TreeGrafter"/>
</dbReference>
<feature type="domain" description="Trigger factor C-terminal" evidence="14">
    <location>
        <begin position="252"/>
        <end position="413"/>
    </location>
</feature>
<dbReference type="InterPro" id="IPR005215">
    <property type="entry name" value="Trig_fac"/>
</dbReference>
<dbReference type="SUPFAM" id="SSF109998">
    <property type="entry name" value="Triger factor/SurA peptide-binding domain-like"/>
    <property type="match status" value="1"/>
</dbReference>
<dbReference type="Gene3D" id="3.30.70.1050">
    <property type="entry name" value="Trigger factor ribosome-binding domain"/>
    <property type="match status" value="1"/>
</dbReference>
<dbReference type="EMBL" id="CADCTF010000146">
    <property type="protein sequence ID" value="CAA9265164.1"/>
    <property type="molecule type" value="Genomic_DNA"/>
</dbReference>
<dbReference type="Pfam" id="PF05697">
    <property type="entry name" value="Trigger_N"/>
    <property type="match status" value="1"/>
</dbReference>
<evidence type="ECO:0000256" key="12">
    <source>
        <dbReference type="SAM" id="MobiDB-lite"/>
    </source>
</evidence>
<dbReference type="GO" id="GO:0003755">
    <property type="term" value="F:peptidyl-prolyl cis-trans isomerase activity"/>
    <property type="evidence" value="ECO:0007669"/>
    <property type="project" value="UniProtKB-UniRule"/>
</dbReference>
<dbReference type="Pfam" id="PF05698">
    <property type="entry name" value="Trigger_C"/>
    <property type="match status" value="1"/>
</dbReference>
<protein>
    <recommendedName>
        <fullName evidence="4 11">Trigger factor</fullName>
        <shortName evidence="11">TF</shortName>
        <ecNumber evidence="3 11">5.2.1.8</ecNumber>
    </recommendedName>
    <alternativeName>
        <fullName evidence="10 11">PPIase</fullName>
    </alternativeName>
</protein>
<comment type="catalytic activity">
    <reaction evidence="1 11">
        <text>[protein]-peptidylproline (omega=180) = [protein]-peptidylproline (omega=0)</text>
        <dbReference type="Rhea" id="RHEA:16237"/>
        <dbReference type="Rhea" id="RHEA-COMP:10747"/>
        <dbReference type="Rhea" id="RHEA-COMP:10748"/>
        <dbReference type="ChEBI" id="CHEBI:83833"/>
        <dbReference type="ChEBI" id="CHEBI:83834"/>
        <dbReference type="EC" id="5.2.1.8"/>
    </reaction>
</comment>
<dbReference type="InterPro" id="IPR037041">
    <property type="entry name" value="Trigger_fac_C_sf"/>
</dbReference>
<evidence type="ECO:0000256" key="6">
    <source>
        <dbReference type="ARBA" id="ARBA00023110"/>
    </source>
</evidence>
<keyword evidence="7 11" id="KW-0143">Chaperone</keyword>
<dbReference type="GO" id="GO:0043335">
    <property type="term" value="P:protein unfolding"/>
    <property type="evidence" value="ECO:0007669"/>
    <property type="project" value="TreeGrafter"/>
</dbReference>
<dbReference type="InterPro" id="IPR027304">
    <property type="entry name" value="Trigger_fact/SurA_dom_sf"/>
</dbReference>
<dbReference type="HAMAP" id="MF_00303">
    <property type="entry name" value="Trigger_factor_Tig"/>
    <property type="match status" value="1"/>
</dbReference>
<organism evidence="15">
    <name type="scientific">uncultured Acidimicrobiales bacterium</name>
    <dbReference type="NCBI Taxonomy" id="310071"/>
    <lineage>
        <taxon>Bacteria</taxon>
        <taxon>Bacillati</taxon>
        <taxon>Actinomycetota</taxon>
        <taxon>Acidimicrobiia</taxon>
        <taxon>Acidimicrobiales</taxon>
        <taxon>environmental samples</taxon>
    </lineage>
</organism>
<dbReference type="InterPro" id="IPR008881">
    <property type="entry name" value="Trigger_fac_ribosome-bd_bac"/>
</dbReference>
<dbReference type="PANTHER" id="PTHR30560:SF3">
    <property type="entry name" value="TRIGGER FACTOR-LIKE PROTEIN TIG, CHLOROPLASTIC"/>
    <property type="match status" value="1"/>
</dbReference>
<feature type="domain" description="Trigger factor ribosome-binding bacterial" evidence="13">
    <location>
        <begin position="1"/>
        <end position="145"/>
    </location>
</feature>
<keyword evidence="8 11" id="KW-0413">Isomerase</keyword>
<comment type="similarity">
    <text evidence="2 11">Belongs to the FKBP-type PPIase family. Tig subfamily.</text>
</comment>
<keyword evidence="6 11" id="KW-0697">Rotamase</keyword>
<dbReference type="InterPro" id="IPR046357">
    <property type="entry name" value="PPIase_dom_sf"/>
</dbReference>
<feature type="region of interest" description="Disordered" evidence="12">
    <location>
        <begin position="420"/>
        <end position="457"/>
    </location>
</feature>
<reference evidence="15" key="1">
    <citation type="submission" date="2020-02" db="EMBL/GenBank/DDBJ databases">
        <authorList>
            <person name="Meier V. D."/>
        </authorList>
    </citation>
    <scope>NUCLEOTIDE SEQUENCE</scope>
    <source>
        <strain evidence="15">AVDCRST_MAG50</strain>
    </source>
</reference>
<evidence type="ECO:0000256" key="4">
    <source>
        <dbReference type="ARBA" id="ARBA00016902"/>
    </source>
</evidence>
<dbReference type="GO" id="GO:0015031">
    <property type="term" value="P:protein transport"/>
    <property type="evidence" value="ECO:0007669"/>
    <property type="project" value="UniProtKB-UniRule"/>
</dbReference>
<evidence type="ECO:0000256" key="2">
    <source>
        <dbReference type="ARBA" id="ARBA00005464"/>
    </source>
</evidence>
<dbReference type="GO" id="GO:0051301">
    <property type="term" value="P:cell division"/>
    <property type="evidence" value="ECO:0007669"/>
    <property type="project" value="UniProtKB-KW"/>
</dbReference>
<gene>
    <name evidence="11" type="primary">tig</name>
    <name evidence="15" type="ORF">AVDCRST_MAG50-3097</name>
</gene>
<dbReference type="InterPro" id="IPR008880">
    <property type="entry name" value="Trigger_fac_C"/>
</dbReference>
<comment type="function">
    <text evidence="11">Involved in protein export. Acts as a chaperone by maintaining the newly synthesized protein in an open conformation. Functions as a peptidyl-prolyl cis-trans isomerase.</text>
</comment>
<dbReference type="SUPFAM" id="SSF102735">
    <property type="entry name" value="Trigger factor ribosome-binding domain"/>
    <property type="match status" value="1"/>
</dbReference>
<dbReference type="PANTHER" id="PTHR30560">
    <property type="entry name" value="TRIGGER FACTOR CHAPERONE AND PEPTIDYL-PROLYL CIS/TRANS ISOMERASE"/>
    <property type="match status" value="1"/>
</dbReference>
<evidence type="ECO:0000256" key="9">
    <source>
        <dbReference type="ARBA" id="ARBA00023306"/>
    </source>
</evidence>
<dbReference type="GO" id="GO:0043022">
    <property type="term" value="F:ribosome binding"/>
    <property type="evidence" value="ECO:0007669"/>
    <property type="project" value="TreeGrafter"/>
</dbReference>
<evidence type="ECO:0000256" key="5">
    <source>
        <dbReference type="ARBA" id="ARBA00022618"/>
    </source>
</evidence>
<sequence>MKANVEPLEGNKVKLSVEVEEHELDKAVDAALRKIASEIRIPGFRPGKAPRRLLEARMGKAGIRQEALREALPDFYAEALRSTEVDAIAPPEIDVTGGEVEGPILFDAVVEVRPRLNVVGYQGLRVTIPRPDVTDEELDRQIDRLREPFGELQAADRPVQERDHVTLDLRAERAGETLEEVSDSMYQVGSGSYGEELDNRLVGANTGDVLEFDSEIGVGDPIAFRVVVKDVKQMILPEVTDEWAGEASEFETVQELRDDIATRMRSVKQVQGSMAIRDGVIKELVSLVDEDAPEALVGPEMERRLHDLAHRLESQGANLEQYLAATGQPGEQLLEDLRGTATEAVKADLALRSVAETEGFEVTEEDVDAEIAQLAEQMGQDALSIRTQLEHADQMQAVRSDIRKAKALGWLLEHVEIVDEDGKPIDRADLQPAPPADAPADNESESQPAGTTEGDES</sequence>
<dbReference type="EC" id="5.2.1.8" evidence="3 11"/>
<proteinExistence type="inferred from homology"/>
<keyword evidence="5 11" id="KW-0132">Cell division</keyword>
<name>A0A6J4IY33_9ACTN</name>
<dbReference type="PIRSF" id="PIRSF003095">
    <property type="entry name" value="Trigger_factor"/>
    <property type="match status" value="1"/>
</dbReference>
<dbReference type="GO" id="GO:0044183">
    <property type="term" value="F:protein folding chaperone"/>
    <property type="evidence" value="ECO:0007669"/>
    <property type="project" value="TreeGrafter"/>
</dbReference>
<evidence type="ECO:0000256" key="3">
    <source>
        <dbReference type="ARBA" id="ARBA00013194"/>
    </source>
</evidence>
<evidence type="ECO:0000256" key="11">
    <source>
        <dbReference type="HAMAP-Rule" id="MF_00303"/>
    </source>
</evidence>
<evidence type="ECO:0000256" key="10">
    <source>
        <dbReference type="ARBA" id="ARBA00029986"/>
    </source>
</evidence>
<dbReference type="GO" id="GO:0005737">
    <property type="term" value="C:cytoplasm"/>
    <property type="evidence" value="ECO:0007669"/>
    <property type="project" value="UniProtKB-SubCell"/>
</dbReference>
<evidence type="ECO:0000256" key="1">
    <source>
        <dbReference type="ARBA" id="ARBA00000971"/>
    </source>
</evidence>
<evidence type="ECO:0000256" key="7">
    <source>
        <dbReference type="ARBA" id="ARBA00023186"/>
    </source>
</evidence>
<evidence type="ECO:0000313" key="15">
    <source>
        <dbReference type="EMBL" id="CAA9265164.1"/>
    </source>
</evidence>
<evidence type="ECO:0000259" key="14">
    <source>
        <dbReference type="Pfam" id="PF05698"/>
    </source>
</evidence>
<keyword evidence="11" id="KW-0963">Cytoplasm</keyword>
<accession>A0A6J4IY33</accession>
<feature type="compositionally biased region" description="Basic and acidic residues" evidence="12">
    <location>
        <begin position="420"/>
        <end position="429"/>
    </location>
</feature>
<dbReference type="Gene3D" id="1.10.3120.10">
    <property type="entry name" value="Trigger factor, C-terminal domain"/>
    <property type="match status" value="1"/>
</dbReference>
<comment type="subcellular location">
    <subcellularLocation>
        <location evidence="11">Cytoplasm</location>
    </subcellularLocation>
    <text evidence="11">About half TF is bound to the ribosome near the polypeptide exit tunnel while the other half is free in the cytoplasm.</text>
</comment>
<keyword evidence="9 11" id="KW-0131">Cell cycle</keyword>
<dbReference type="InterPro" id="IPR036611">
    <property type="entry name" value="Trigger_fac_ribosome-bd_sf"/>
</dbReference>
<comment type="domain">
    <text evidence="11">Consists of 3 domains; the N-terminus binds the ribosome, the middle domain has PPIase activity, while the C-terminus has intrinsic chaperone activity on its own.</text>
</comment>
<dbReference type="AlphaFoldDB" id="A0A6J4IY33"/>
<evidence type="ECO:0000259" key="13">
    <source>
        <dbReference type="Pfam" id="PF05697"/>
    </source>
</evidence>
<dbReference type="SUPFAM" id="SSF54534">
    <property type="entry name" value="FKBP-like"/>
    <property type="match status" value="1"/>
</dbReference>